<dbReference type="Proteomes" id="UP000011777">
    <property type="component" value="Unassembled WGS sequence"/>
</dbReference>
<dbReference type="EMBL" id="AOGT01001779">
    <property type="protein sequence ID" value="EMG46985.1"/>
    <property type="molecule type" value="Genomic_DNA"/>
</dbReference>
<reference evidence="1 2" key="1">
    <citation type="submission" date="2013-02" db="EMBL/GenBank/DDBJ databases">
        <title>Genome sequence of Candida maltosa Xu316, a potential industrial strain for xylitol and ethanol production.</title>
        <authorList>
            <person name="Yu J."/>
            <person name="Wang Q."/>
            <person name="Geng X."/>
            <person name="Bao W."/>
            <person name="He P."/>
            <person name="Cai J."/>
        </authorList>
    </citation>
    <scope>NUCLEOTIDE SEQUENCE [LARGE SCALE GENOMIC DNA]</scope>
    <source>
        <strain evidence="2">Xu316</strain>
    </source>
</reference>
<organism evidence="1 2">
    <name type="scientific">Candida maltosa (strain Xu316)</name>
    <name type="common">Yeast</name>
    <dbReference type="NCBI Taxonomy" id="1245528"/>
    <lineage>
        <taxon>Eukaryota</taxon>
        <taxon>Fungi</taxon>
        <taxon>Dikarya</taxon>
        <taxon>Ascomycota</taxon>
        <taxon>Saccharomycotina</taxon>
        <taxon>Pichiomycetes</taxon>
        <taxon>Debaryomycetaceae</taxon>
        <taxon>Candida/Lodderomyces clade</taxon>
        <taxon>Candida</taxon>
    </lineage>
</organism>
<accession>M3JVP4</accession>
<protein>
    <submittedName>
        <fullName evidence="1">Uncharacterized protein</fullName>
    </submittedName>
</protein>
<gene>
    <name evidence="1" type="ORF">G210_2749</name>
</gene>
<keyword evidence="2" id="KW-1185">Reference proteome</keyword>
<evidence type="ECO:0000313" key="1">
    <source>
        <dbReference type="EMBL" id="EMG46985.1"/>
    </source>
</evidence>
<dbReference type="AlphaFoldDB" id="M3JVP4"/>
<sequence length="66" mass="7757">MDTDKRNWNTNNTNNGTIETIGIQYIGIEIMELEKHSFETVQNQVGKQRDNKLENVKHIMEKQPKL</sequence>
<proteinExistence type="predicted"/>
<comment type="caution">
    <text evidence="1">The sequence shown here is derived from an EMBL/GenBank/DDBJ whole genome shotgun (WGS) entry which is preliminary data.</text>
</comment>
<dbReference type="HOGENOM" id="CLU_2830969_0_0_1"/>
<evidence type="ECO:0000313" key="2">
    <source>
        <dbReference type="Proteomes" id="UP000011777"/>
    </source>
</evidence>
<name>M3JVP4_CANMX</name>